<dbReference type="eggNOG" id="ENOG5031Y0T">
    <property type="taxonomic scope" value="Bacteria"/>
</dbReference>
<dbReference type="Proteomes" id="UP000028995">
    <property type="component" value="Unassembled WGS sequence"/>
</dbReference>
<dbReference type="EMBL" id="JGYU01000005">
    <property type="protein sequence ID" value="KFI57420.1"/>
    <property type="molecule type" value="Genomic_DNA"/>
</dbReference>
<proteinExistence type="predicted"/>
<reference evidence="1 2" key="1">
    <citation type="submission" date="2014-03" db="EMBL/GenBank/DDBJ databases">
        <title>Genomics of Bifidobacteria.</title>
        <authorList>
            <person name="Ventura M."/>
            <person name="Milani C."/>
            <person name="Lugli G.A."/>
        </authorList>
    </citation>
    <scope>NUCLEOTIDE SEQUENCE [LARGE SCALE GENOMIC DNA]</scope>
    <source>
        <strain evidence="1 2">LMG 10510</strain>
    </source>
</reference>
<dbReference type="OrthoDB" id="3196427at2"/>
<gene>
    <name evidence="1" type="ORF">BCHO_0839</name>
</gene>
<evidence type="ECO:0000313" key="2">
    <source>
        <dbReference type="Proteomes" id="UP000028995"/>
    </source>
</evidence>
<protein>
    <submittedName>
        <fullName evidence="1">Phage capsid protein</fullName>
    </submittedName>
</protein>
<comment type="caution">
    <text evidence="1">The sequence shown here is derived from an EMBL/GenBank/DDBJ whole genome shotgun (WGS) entry which is preliminary data.</text>
</comment>
<dbReference type="InterPro" id="IPR053738">
    <property type="entry name" value="Lambda_capsid_assembly"/>
</dbReference>
<dbReference type="AlphaFoldDB" id="A0A087AF70"/>
<dbReference type="RefSeq" id="WP_034256212.1">
    <property type="nucleotide sequence ID" value="NZ_JGYU01000005.1"/>
</dbReference>
<sequence length="353" mass="38054">MATVEKTILSPSAASGLVDESFNALDAKLPFSNVLPVVSNNGEKTVRWTPYIPAPATDAMTVRAWDAEAGYLKTTEQAGEKFAGLLPMSKKAHVSERDLIGRSGDTAFLRTKLAEHFDQLGREAAVKVELLRINAMVNAKIVLNENGVNATYDFERPTALNDVAPTKKWNVSGATPLKDIKKWVKLITDNHGRTPSAVLTTSAVIEALSTNEEIITAYTGQSAANSPSFISPDAVKQVLASYAGLTSVQEIDLMYTQLERDNGILLPVAVNSLIPDATFLMFSSFNDTTLGFTASGPTVEADDPEYGINRADNYGMIGLVMAEAAPTRYDVWVNGSYMPILQQAVSTCKANVL</sequence>
<dbReference type="Pfam" id="PF03864">
    <property type="entry name" value="Phage_cap_E"/>
    <property type="match status" value="1"/>
</dbReference>
<name>A0A087AF70_9BIFI</name>
<keyword evidence="2" id="KW-1185">Reference proteome</keyword>
<dbReference type="InterPro" id="IPR005564">
    <property type="entry name" value="Major_capsid_GpE"/>
</dbReference>
<dbReference type="Gene3D" id="3.90.1690.10">
    <property type="entry name" value="phage-related protein like domain"/>
    <property type="match status" value="1"/>
</dbReference>
<evidence type="ECO:0000313" key="1">
    <source>
        <dbReference type="EMBL" id="KFI57420.1"/>
    </source>
</evidence>
<organism evidence="1 2">
    <name type="scientific">Bifidobacterium choerinum</name>
    <dbReference type="NCBI Taxonomy" id="35760"/>
    <lineage>
        <taxon>Bacteria</taxon>
        <taxon>Bacillati</taxon>
        <taxon>Actinomycetota</taxon>
        <taxon>Actinomycetes</taxon>
        <taxon>Bifidobacteriales</taxon>
        <taxon>Bifidobacteriaceae</taxon>
        <taxon>Bifidobacterium</taxon>
    </lineage>
</organism>
<accession>A0A087AF70</accession>
<dbReference type="STRING" id="35760.BCHO_0839"/>